<proteinExistence type="predicted"/>
<organism evidence="1 2">
    <name type="scientific">Effusibacillus consociatus</name>
    <dbReference type="NCBI Taxonomy" id="1117041"/>
    <lineage>
        <taxon>Bacteria</taxon>
        <taxon>Bacillati</taxon>
        <taxon>Bacillota</taxon>
        <taxon>Bacilli</taxon>
        <taxon>Bacillales</taxon>
        <taxon>Alicyclobacillaceae</taxon>
        <taxon>Effusibacillus</taxon>
    </lineage>
</organism>
<dbReference type="PANTHER" id="PTHR39179:SF1">
    <property type="entry name" value="SPORE COAT PROTEIN I"/>
    <property type="match status" value="1"/>
</dbReference>
<gene>
    <name evidence="1" type="ORF">ACFO8Q_14735</name>
</gene>
<reference evidence="2" key="1">
    <citation type="journal article" date="2019" name="Int. J. Syst. Evol. Microbiol.">
        <title>The Global Catalogue of Microorganisms (GCM) 10K type strain sequencing project: providing services to taxonomists for standard genome sequencing and annotation.</title>
        <authorList>
            <consortium name="The Broad Institute Genomics Platform"/>
            <consortium name="The Broad Institute Genome Sequencing Center for Infectious Disease"/>
            <person name="Wu L."/>
            <person name="Ma J."/>
        </authorList>
    </citation>
    <scope>NUCLEOTIDE SEQUENCE [LARGE SCALE GENOMIC DNA]</scope>
    <source>
        <strain evidence="2">WYCCWR 12678</strain>
    </source>
</reference>
<dbReference type="EMBL" id="JBHSHC010000108">
    <property type="protein sequence ID" value="MFC4768599.1"/>
    <property type="molecule type" value="Genomic_DNA"/>
</dbReference>
<sequence>MDTQFLHAAEQVIGKYSLQAENIFLLSYTGKKVIWAIQAKSGEFILKKMAISEERIRFMLHAIDYLTGNGVYTPGIVRTPSGEGYVTFEDEHFVVFESVRGRSPNYDNPDDLLKIVAGMAEFHNASRGIEIPDGTEAACHLGEWKAVFQKRYGELVQWKEQIAKAKNRTDFDRLFFEHVDVFLDQCRESIHMLDQSCYEQWVAVARYIKTLSHPNFDVENLTIADNGNLYVHDMDSLSIDLPVHDLRKILNQVMKQRKEWDLHLFLNMTKAYQEMHSLTKGQYFVLTADLLFPHLFHDQVSKYYQNRPPKWTELKHISRLKDLIATEISKEKVLRSFLNRLDEVVLHG</sequence>
<dbReference type="Gene3D" id="3.90.1200.10">
    <property type="match status" value="1"/>
</dbReference>
<keyword evidence="1" id="KW-0946">Virion</keyword>
<keyword evidence="2" id="KW-1185">Reference proteome</keyword>
<dbReference type="Proteomes" id="UP001596002">
    <property type="component" value="Unassembled WGS sequence"/>
</dbReference>
<dbReference type="InterPro" id="IPR011009">
    <property type="entry name" value="Kinase-like_dom_sf"/>
</dbReference>
<dbReference type="Gene3D" id="3.30.200.20">
    <property type="entry name" value="Phosphorylase Kinase, domain 1"/>
    <property type="match status" value="1"/>
</dbReference>
<keyword evidence="1" id="KW-0167">Capsid protein</keyword>
<dbReference type="RefSeq" id="WP_380026549.1">
    <property type="nucleotide sequence ID" value="NZ_JBHSHC010000108.1"/>
</dbReference>
<dbReference type="PANTHER" id="PTHR39179">
    <property type="entry name" value="SPORE COAT PROTEIN I"/>
    <property type="match status" value="1"/>
</dbReference>
<dbReference type="InterPro" id="IPR014255">
    <property type="entry name" value="Spore_coat_CotS"/>
</dbReference>
<evidence type="ECO:0000313" key="2">
    <source>
        <dbReference type="Proteomes" id="UP001596002"/>
    </source>
</evidence>
<dbReference type="InterPro" id="IPR047175">
    <property type="entry name" value="CotS-like"/>
</dbReference>
<protein>
    <submittedName>
        <fullName evidence="1">CotS family spore coat protein</fullName>
    </submittedName>
</protein>
<dbReference type="NCBIfam" id="TIGR02906">
    <property type="entry name" value="spore_CotS"/>
    <property type="match status" value="1"/>
</dbReference>
<accession>A0ABV9Q414</accession>
<evidence type="ECO:0000313" key="1">
    <source>
        <dbReference type="EMBL" id="MFC4768599.1"/>
    </source>
</evidence>
<name>A0ABV9Q414_9BACL</name>
<dbReference type="SUPFAM" id="SSF56112">
    <property type="entry name" value="Protein kinase-like (PK-like)"/>
    <property type="match status" value="1"/>
</dbReference>
<comment type="caution">
    <text evidence="1">The sequence shown here is derived from an EMBL/GenBank/DDBJ whole genome shotgun (WGS) entry which is preliminary data.</text>
</comment>